<sequence>MTAVGFTSGDPRKVNDTGDTLTGGLTLSGGASNLTVGGSGTIAGPVVVGDGTTSSSITITSSYAGGQDDANGSDSTGRLELSSHQRAATQHLGEVIRIYSRKWDSKQMIAWKGPTEYTEYNAADDTGGDPVGDDETWFWMGAHYEANDHGSVHGHWSMETPDTNGQMQTRLEVKLWDPTADYAFGLDKTYWVTNQADWVVRCQDDPKWVLRLAGSAQNRDVQWARDVYGAEPRWALRTTNETESGSGAGSNFRLLRYADDGTQVDAPLSVSRATGRLTLGGTSGTAGGVAINRNTTNPAVTVNSLAAGGTAIAGIVPDTAGRVLQGEVSGDASRRFIVHGDGKIEWGDGAANVDVNLYRSSVDLLRTDDSFRVDGALGVGLTASGAKLSVSSSSAQVVGLFNTTVASSGNANPIVEAIGADAGNRAFGARVTGDAQRRYAVYTDGKTEWGDGTASRDVNLYRSAANVLKTDDKMIAALGLGVGNSASATTLGTVTKKMEVFDASGNSLGFVPIYSSIT</sequence>
<evidence type="ECO:0000313" key="2">
    <source>
        <dbReference type="EMBL" id="MBA5222228.1"/>
    </source>
</evidence>
<gene>
    <name evidence="2" type="ORF">H1X69_12455</name>
</gene>
<feature type="compositionally biased region" description="Polar residues" evidence="1">
    <location>
        <begin position="70"/>
        <end position="84"/>
    </location>
</feature>
<comment type="caution">
    <text evidence="2">The sequence shown here is derived from an EMBL/GenBank/DDBJ whole genome shotgun (WGS) entry which is preliminary data.</text>
</comment>
<organism evidence="2 3">
    <name type="scientific">Streptomyces griseoaurantiacus</name>
    <dbReference type="NCBI Taxonomy" id="68213"/>
    <lineage>
        <taxon>Bacteria</taxon>
        <taxon>Bacillati</taxon>
        <taxon>Actinomycetota</taxon>
        <taxon>Actinomycetes</taxon>
        <taxon>Kitasatosporales</taxon>
        <taxon>Streptomycetaceae</taxon>
        <taxon>Streptomyces</taxon>
        <taxon>Streptomyces aurantiacus group</taxon>
    </lineage>
</organism>
<proteinExistence type="predicted"/>
<dbReference type="Proteomes" id="UP000587608">
    <property type="component" value="Unassembled WGS sequence"/>
</dbReference>
<evidence type="ECO:0000256" key="1">
    <source>
        <dbReference type="SAM" id="MobiDB-lite"/>
    </source>
</evidence>
<feature type="region of interest" description="Disordered" evidence="1">
    <location>
        <begin position="1"/>
        <end position="20"/>
    </location>
</feature>
<name>A0A7W2DSL2_9ACTN</name>
<feature type="region of interest" description="Disordered" evidence="1">
    <location>
        <begin position="59"/>
        <end position="84"/>
    </location>
</feature>
<evidence type="ECO:0000313" key="3">
    <source>
        <dbReference type="Proteomes" id="UP000587608"/>
    </source>
</evidence>
<dbReference type="AlphaFoldDB" id="A0A7W2DSL2"/>
<protein>
    <submittedName>
        <fullName evidence="2">Uncharacterized protein</fullName>
    </submittedName>
</protein>
<reference evidence="2 3" key="1">
    <citation type="submission" date="2020-07" db="EMBL/GenBank/DDBJ databases">
        <title>Differential regulation of undecylprodigiosin biosynthesis in the yeast-scavenging Streptomyces strain MBK6.</title>
        <authorList>
            <person name="Baral B."/>
            <person name="Siitonen V."/>
            <person name="Laughlin M."/>
            <person name="Yamada K."/>
            <person name="Ilomaeki M."/>
            <person name="Metsae-Ketelae M."/>
            <person name="Niemi J."/>
        </authorList>
    </citation>
    <scope>NUCLEOTIDE SEQUENCE [LARGE SCALE GENOMIC DNA]</scope>
    <source>
        <strain evidence="2 3">MBK6</strain>
    </source>
</reference>
<dbReference type="EMBL" id="JACERG010000010">
    <property type="protein sequence ID" value="MBA5222228.1"/>
    <property type="molecule type" value="Genomic_DNA"/>
</dbReference>
<dbReference type="RefSeq" id="WP_191852817.1">
    <property type="nucleotide sequence ID" value="NZ_JACERG010000010.1"/>
</dbReference>
<accession>A0A7W2DSL2</accession>